<evidence type="ECO:0000256" key="7">
    <source>
        <dbReference type="SAM" id="SignalP"/>
    </source>
</evidence>
<dbReference type="EMBL" id="WJQU01000003">
    <property type="protein sequence ID" value="KAJ6640070.1"/>
    <property type="molecule type" value="Genomic_DNA"/>
</dbReference>
<keyword evidence="10" id="KW-1185">Reference proteome</keyword>
<evidence type="ECO:0000256" key="6">
    <source>
        <dbReference type="SAM" id="Phobius"/>
    </source>
</evidence>
<dbReference type="InterPro" id="IPR013098">
    <property type="entry name" value="Ig_I-set"/>
</dbReference>
<keyword evidence="4" id="KW-1015">Disulfide bond</keyword>
<dbReference type="Pfam" id="PF07679">
    <property type="entry name" value="I-set"/>
    <property type="match status" value="1"/>
</dbReference>
<evidence type="ECO:0000313" key="10">
    <source>
        <dbReference type="Proteomes" id="UP001151699"/>
    </source>
</evidence>
<dbReference type="PROSITE" id="PS51450">
    <property type="entry name" value="LRR"/>
    <property type="match status" value="1"/>
</dbReference>
<dbReference type="FunFam" id="3.80.10.10:FF:000082">
    <property type="entry name" value="Leucine-rich repeat-containing 24"/>
    <property type="match status" value="1"/>
</dbReference>
<dbReference type="InterPro" id="IPR036179">
    <property type="entry name" value="Ig-like_dom_sf"/>
</dbReference>
<evidence type="ECO:0000313" key="9">
    <source>
        <dbReference type="EMBL" id="KAJ6640070.1"/>
    </source>
</evidence>
<dbReference type="InterPro" id="IPR013783">
    <property type="entry name" value="Ig-like_fold"/>
</dbReference>
<dbReference type="InterPro" id="IPR003599">
    <property type="entry name" value="Ig_sub"/>
</dbReference>
<evidence type="ECO:0000259" key="8">
    <source>
        <dbReference type="PROSITE" id="PS50835"/>
    </source>
</evidence>
<keyword evidence="6" id="KW-1133">Transmembrane helix</keyword>
<keyword evidence="1" id="KW-0433">Leucine-rich repeat</keyword>
<keyword evidence="2 7" id="KW-0732">Signal</keyword>
<dbReference type="PANTHER" id="PTHR24366:SF87">
    <property type="entry name" value="KEKKON 6, ISOFORM B"/>
    <property type="match status" value="1"/>
</dbReference>
<dbReference type="SUPFAM" id="SSF48726">
    <property type="entry name" value="Immunoglobulin"/>
    <property type="match status" value="1"/>
</dbReference>
<dbReference type="InterPro" id="IPR007110">
    <property type="entry name" value="Ig-like_dom"/>
</dbReference>
<sequence>MHTYQLIVLFLYITSTKSDDWTSSCPASCVCKWSNGKKSVICNTLQLTTIPTTLSTEVQVLHLNENNIAYLNREEFTSLGLVNLQRIYLKKSNIIYIHRDAFKNLKILVELDLSENAIETLDKQTFNGNDRLRILYLYGNPLKKLVAYQFPVLPHLRSLDLHNCQISQIDSLAFANLELLELLNLKNNLVESVSENVFEYMRNLKTLVLEGNPWKCNCKLRKFRNWYIQSNLNSLSLTCRSPFVFRNKQWEDVEEIQFGCPPKVDIFSDDIYNVDIGSNITFGCLIYGDPLPSASWDFNGKDFENDNFLYEEEFYTDTLWRNLTIFNITTFDAGVYVCSAKNNIGFASKNVSLSLTEIVQPVIEKGPETFWYFGLILGTFGTVFGLIIISFLVCLCKKSTQRRRAIKNIKGSVSFNDQEKKLLDLSITTNDRQDSCEIAHTPSTNKTESVLALEPVQITIENMSRNDEFPMNVGVFPPPPEFCSNVAANPAYGNIFISVSLTPDAMDNPDVNIYPDLLNIPNRVIGKLFPINVSSYVTLPRNNRHRSNAPNDTTNRLQNVINYQNLETNHMNDSVPSVGAVSLCAGCLKSQDQYASTLGKDECEITTSLYPIKYDNMGRRITASGCQLPMTIEEDETQKESNDENGEDDQLNNLQTVHGLPSGCDYVSL</sequence>
<gene>
    <name evidence="9" type="primary">Lrrc24</name>
    <name evidence="9" type="ORF">Bhyg_12819</name>
</gene>
<feature type="chain" id="PRO_5040323443" evidence="7">
    <location>
        <begin position="19"/>
        <end position="669"/>
    </location>
</feature>
<dbReference type="SMART" id="SM00369">
    <property type="entry name" value="LRR_TYP"/>
    <property type="match status" value="5"/>
</dbReference>
<proteinExistence type="predicted"/>
<dbReference type="Gene3D" id="3.80.10.10">
    <property type="entry name" value="Ribonuclease Inhibitor"/>
    <property type="match status" value="2"/>
</dbReference>
<dbReference type="PROSITE" id="PS50835">
    <property type="entry name" value="IG_LIKE"/>
    <property type="match status" value="1"/>
</dbReference>
<feature type="region of interest" description="Disordered" evidence="5">
    <location>
        <begin position="634"/>
        <end position="654"/>
    </location>
</feature>
<keyword evidence="6" id="KW-0472">Membrane</keyword>
<dbReference type="InterPro" id="IPR001611">
    <property type="entry name" value="Leu-rich_rpt"/>
</dbReference>
<keyword evidence="6" id="KW-0812">Transmembrane</keyword>
<dbReference type="Proteomes" id="UP001151699">
    <property type="component" value="Chromosome X"/>
</dbReference>
<keyword evidence="3" id="KW-0677">Repeat</keyword>
<evidence type="ECO:0000256" key="5">
    <source>
        <dbReference type="SAM" id="MobiDB-lite"/>
    </source>
</evidence>
<dbReference type="InterPro" id="IPR032675">
    <property type="entry name" value="LRR_dom_sf"/>
</dbReference>
<dbReference type="OrthoDB" id="1099686at2759"/>
<evidence type="ECO:0000256" key="2">
    <source>
        <dbReference type="ARBA" id="ARBA00022729"/>
    </source>
</evidence>
<evidence type="ECO:0000256" key="4">
    <source>
        <dbReference type="ARBA" id="ARBA00023157"/>
    </source>
</evidence>
<dbReference type="Pfam" id="PF13855">
    <property type="entry name" value="LRR_8"/>
    <property type="match status" value="2"/>
</dbReference>
<reference evidence="9" key="1">
    <citation type="submission" date="2022-07" db="EMBL/GenBank/DDBJ databases">
        <authorList>
            <person name="Trinca V."/>
            <person name="Uliana J.V.C."/>
            <person name="Torres T.T."/>
            <person name="Ward R.J."/>
            <person name="Monesi N."/>
        </authorList>
    </citation>
    <scope>NUCLEOTIDE SEQUENCE</scope>
    <source>
        <strain evidence="9">HSMRA1968</strain>
        <tissue evidence="9">Whole embryos</tissue>
    </source>
</reference>
<organism evidence="9 10">
    <name type="scientific">Pseudolycoriella hygida</name>
    <dbReference type="NCBI Taxonomy" id="35572"/>
    <lineage>
        <taxon>Eukaryota</taxon>
        <taxon>Metazoa</taxon>
        <taxon>Ecdysozoa</taxon>
        <taxon>Arthropoda</taxon>
        <taxon>Hexapoda</taxon>
        <taxon>Insecta</taxon>
        <taxon>Pterygota</taxon>
        <taxon>Neoptera</taxon>
        <taxon>Endopterygota</taxon>
        <taxon>Diptera</taxon>
        <taxon>Nematocera</taxon>
        <taxon>Sciaroidea</taxon>
        <taxon>Sciaridae</taxon>
        <taxon>Pseudolycoriella</taxon>
    </lineage>
</organism>
<dbReference type="PANTHER" id="PTHR24366">
    <property type="entry name" value="IG(IMMUNOGLOBULIN) AND LRR(LEUCINE RICH REPEAT) DOMAINS"/>
    <property type="match status" value="1"/>
</dbReference>
<evidence type="ECO:0000256" key="1">
    <source>
        <dbReference type="ARBA" id="ARBA00022614"/>
    </source>
</evidence>
<feature type="transmembrane region" description="Helical" evidence="6">
    <location>
        <begin position="370"/>
        <end position="395"/>
    </location>
</feature>
<feature type="compositionally biased region" description="Acidic residues" evidence="5">
    <location>
        <begin position="634"/>
        <end position="650"/>
    </location>
</feature>
<feature type="signal peptide" evidence="7">
    <location>
        <begin position="1"/>
        <end position="18"/>
    </location>
</feature>
<name>A0A9Q0MZK0_9DIPT</name>
<dbReference type="InterPro" id="IPR003591">
    <property type="entry name" value="Leu-rich_rpt_typical-subtyp"/>
</dbReference>
<dbReference type="Gene3D" id="2.60.40.10">
    <property type="entry name" value="Immunoglobulins"/>
    <property type="match status" value="1"/>
</dbReference>
<accession>A0A9Q0MZK0</accession>
<dbReference type="AlphaFoldDB" id="A0A9Q0MZK0"/>
<comment type="caution">
    <text evidence="9">The sequence shown here is derived from an EMBL/GenBank/DDBJ whole genome shotgun (WGS) entry which is preliminary data.</text>
</comment>
<protein>
    <submittedName>
        <fullName evidence="9">Leucine-rich repeat-containing protein 24</fullName>
    </submittedName>
</protein>
<dbReference type="SUPFAM" id="SSF52058">
    <property type="entry name" value="L domain-like"/>
    <property type="match status" value="1"/>
</dbReference>
<evidence type="ECO:0000256" key="3">
    <source>
        <dbReference type="ARBA" id="ARBA00022737"/>
    </source>
</evidence>
<feature type="domain" description="Ig-like" evidence="8">
    <location>
        <begin position="262"/>
        <end position="354"/>
    </location>
</feature>
<dbReference type="SMART" id="SM00409">
    <property type="entry name" value="IG"/>
    <property type="match status" value="1"/>
</dbReference>